<dbReference type="GO" id="GO:0032259">
    <property type="term" value="P:methylation"/>
    <property type="evidence" value="ECO:0007669"/>
    <property type="project" value="UniProtKB-KW"/>
</dbReference>
<protein>
    <submittedName>
        <fullName evidence="4">Methyltransferase</fullName>
    </submittedName>
</protein>
<sequence>MAKLTRAQLQGHNHAMEMLNVDRDLTIDERFAILERYHEGATHSNAATSAFFTPVELATHFAMEVPAGGHILDLCAGIGALSVATLAYHQQNPGRHKFTLVELDPEYCKVARRLLPDATVICGSIFDPDVQAMLRKQRYDVAIANPPYGTLNAANGAAPRYTGKKCEYSVIDVASDLADIGVFLIPQESVPFKMSGVSQNTFDNGSEAYQKFQRETHIELQPNMGIDTSFAEKQWRGTSIRTEIALCDFREVRAARTAAETEKTTGQTNLFSAAA</sequence>
<accession>A0A345YIJ2</accession>
<evidence type="ECO:0000313" key="5">
    <source>
        <dbReference type="Proteomes" id="UP000254508"/>
    </source>
</evidence>
<reference evidence="4 5" key="1">
    <citation type="submission" date="2018-07" db="EMBL/GenBank/DDBJ databases">
        <title>Genome sequence of Erythrobacter strain YH-07, an antagonistic bacterium isolated from Yellow Sea.</title>
        <authorList>
            <person name="Tang T."/>
            <person name="Liu Q."/>
            <person name="Sun X."/>
        </authorList>
    </citation>
    <scope>NUCLEOTIDE SEQUENCE [LARGE SCALE GENOMIC DNA]</scope>
    <source>
        <strain evidence="4 5">YH-07</strain>
        <plasmid evidence="4 5">unnamed</plasmid>
    </source>
</reference>
<dbReference type="GO" id="GO:0008170">
    <property type="term" value="F:N-methyltransferase activity"/>
    <property type="evidence" value="ECO:0007669"/>
    <property type="project" value="UniProtKB-ARBA"/>
</dbReference>
<dbReference type="RefSeq" id="WP_115418057.1">
    <property type="nucleotide sequence ID" value="NZ_CP031358.1"/>
</dbReference>
<keyword evidence="4" id="KW-0614">Plasmid</keyword>
<dbReference type="PROSITE" id="PS00092">
    <property type="entry name" value="N6_MTASE"/>
    <property type="match status" value="1"/>
</dbReference>
<evidence type="ECO:0000313" key="4">
    <source>
        <dbReference type="EMBL" id="AXK43744.1"/>
    </source>
</evidence>
<organism evidence="4 5">
    <name type="scientific">Erythrobacter aureus</name>
    <dbReference type="NCBI Taxonomy" id="2182384"/>
    <lineage>
        <taxon>Bacteria</taxon>
        <taxon>Pseudomonadati</taxon>
        <taxon>Pseudomonadota</taxon>
        <taxon>Alphaproteobacteria</taxon>
        <taxon>Sphingomonadales</taxon>
        <taxon>Erythrobacteraceae</taxon>
        <taxon>Erythrobacter/Porphyrobacter group</taxon>
        <taxon>Erythrobacter</taxon>
    </lineage>
</organism>
<dbReference type="InterPro" id="IPR029063">
    <property type="entry name" value="SAM-dependent_MTases_sf"/>
</dbReference>
<keyword evidence="1 4" id="KW-0489">Methyltransferase</keyword>
<name>A0A345YIJ2_9SPHN</name>
<dbReference type="InterPro" id="IPR002052">
    <property type="entry name" value="DNA_methylase_N6_adenine_CS"/>
</dbReference>
<dbReference type="GO" id="GO:0008757">
    <property type="term" value="F:S-adenosylmethionine-dependent methyltransferase activity"/>
    <property type="evidence" value="ECO:0007669"/>
    <property type="project" value="UniProtKB-ARBA"/>
</dbReference>
<keyword evidence="4" id="KW-0808">Transferase</keyword>
<dbReference type="GO" id="GO:0003676">
    <property type="term" value="F:nucleic acid binding"/>
    <property type="evidence" value="ECO:0007669"/>
    <property type="project" value="InterPro"/>
</dbReference>
<dbReference type="Proteomes" id="UP000254508">
    <property type="component" value="Plasmid unnamed"/>
</dbReference>
<dbReference type="Pfam" id="PF05175">
    <property type="entry name" value="MTS"/>
    <property type="match status" value="1"/>
</dbReference>
<keyword evidence="2" id="KW-0949">S-adenosyl-L-methionine</keyword>
<evidence type="ECO:0000256" key="2">
    <source>
        <dbReference type="ARBA" id="ARBA00022691"/>
    </source>
</evidence>
<geneLocation type="plasmid" evidence="4 5">
    <name>unnamed</name>
</geneLocation>
<dbReference type="InterPro" id="IPR007848">
    <property type="entry name" value="Small_mtfrase_dom"/>
</dbReference>
<dbReference type="EMBL" id="CP031358">
    <property type="protein sequence ID" value="AXK43744.1"/>
    <property type="molecule type" value="Genomic_DNA"/>
</dbReference>
<dbReference type="Gene3D" id="3.40.50.150">
    <property type="entry name" value="Vaccinia Virus protein VP39"/>
    <property type="match status" value="1"/>
</dbReference>
<keyword evidence="5" id="KW-1185">Reference proteome</keyword>
<feature type="domain" description="Methyltransferase small" evidence="3">
    <location>
        <begin position="60"/>
        <end position="150"/>
    </location>
</feature>
<evidence type="ECO:0000259" key="3">
    <source>
        <dbReference type="Pfam" id="PF05175"/>
    </source>
</evidence>
<dbReference type="SUPFAM" id="SSF53335">
    <property type="entry name" value="S-adenosyl-L-methionine-dependent methyltransferases"/>
    <property type="match status" value="1"/>
</dbReference>
<gene>
    <name evidence="4" type="ORF">DVR09_14905</name>
</gene>
<evidence type="ECO:0000256" key="1">
    <source>
        <dbReference type="ARBA" id="ARBA00022603"/>
    </source>
</evidence>
<proteinExistence type="predicted"/>
<dbReference type="OrthoDB" id="9814088at2"/>
<dbReference type="KEGG" id="err:DVR09_14905"/>
<dbReference type="AlphaFoldDB" id="A0A345YIJ2"/>
<dbReference type="CDD" id="cd02440">
    <property type="entry name" value="AdoMet_MTases"/>
    <property type="match status" value="1"/>
</dbReference>